<dbReference type="RefSeq" id="WP_126724322.1">
    <property type="nucleotide sequence ID" value="NZ_RYZH01000007.1"/>
</dbReference>
<dbReference type="GO" id="GO:0022857">
    <property type="term" value="F:transmembrane transporter activity"/>
    <property type="evidence" value="ECO:0007669"/>
    <property type="project" value="InterPro"/>
</dbReference>
<accession>A0A432MN08</accession>
<dbReference type="Gene3D" id="1.20.1250.20">
    <property type="entry name" value="MFS general substrate transporter like domains"/>
    <property type="match status" value="1"/>
</dbReference>
<reference evidence="8 9" key="1">
    <citation type="submission" date="2018-12" db="EMBL/GenBank/DDBJ databases">
        <authorList>
            <person name="Toschakov S.V."/>
        </authorList>
    </citation>
    <scope>NUCLEOTIDE SEQUENCE [LARGE SCALE GENOMIC DNA]</scope>
    <source>
        <strain evidence="8 9">GM2012</strain>
    </source>
</reference>
<feature type="transmembrane region" description="Helical" evidence="7">
    <location>
        <begin position="72"/>
        <end position="91"/>
    </location>
</feature>
<feature type="transmembrane region" description="Helical" evidence="7">
    <location>
        <begin position="241"/>
        <end position="262"/>
    </location>
</feature>
<dbReference type="GO" id="GO:0016020">
    <property type="term" value="C:membrane"/>
    <property type="evidence" value="ECO:0007669"/>
    <property type="project" value="UniProtKB-SubCell"/>
</dbReference>
<proteinExistence type="predicted"/>
<feature type="transmembrane region" description="Helical" evidence="7">
    <location>
        <begin position="201"/>
        <end position="220"/>
    </location>
</feature>
<evidence type="ECO:0000256" key="5">
    <source>
        <dbReference type="ARBA" id="ARBA00023136"/>
    </source>
</evidence>
<dbReference type="PANTHER" id="PTHR12778">
    <property type="entry name" value="SOLUTE CARRIER FAMILY 33 ACETYL-COA TRANSPORTER -RELATED"/>
    <property type="match status" value="1"/>
</dbReference>
<evidence type="ECO:0000313" key="8">
    <source>
        <dbReference type="EMBL" id="RUL88834.1"/>
    </source>
</evidence>
<dbReference type="InterPro" id="IPR036259">
    <property type="entry name" value="MFS_trans_sf"/>
</dbReference>
<evidence type="ECO:0000256" key="1">
    <source>
        <dbReference type="ARBA" id="ARBA00004141"/>
    </source>
</evidence>
<feature type="transmembrane region" description="Helical" evidence="7">
    <location>
        <begin position="336"/>
        <end position="358"/>
    </location>
</feature>
<dbReference type="InterPro" id="IPR004752">
    <property type="entry name" value="AmpG_permease/AT-1"/>
</dbReference>
<feature type="transmembrane region" description="Helical" evidence="7">
    <location>
        <begin position="370"/>
        <end position="393"/>
    </location>
</feature>
<feature type="transmembrane region" description="Helical" evidence="7">
    <location>
        <begin position="103"/>
        <end position="123"/>
    </location>
</feature>
<dbReference type="EMBL" id="RYZH01000007">
    <property type="protein sequence ID" value="RUL88834.1"/>
    <property type="molecule type" value="Genomic_DNA"/>
</dbReference>
<evidence type="ECO:0000256" key="6">
    <source>
        <dbReference type="SAM" id="MobiDB-lite"/>
    </source>
</evidence>
<dbReference type="OrthoDB" id="270095at2"/>
<comment type="caution">
    <text evidence="8">The sequence shown here is derived from an EMBL/GenBank/DDBJ whole genome shotgun (WGS) entry which is preliminary data.</text>
</comment>
<dbReference type="PANTHER" id="PTHR12778:SF10">
    <property type="entry name" value="MAJOR FACILITATOR SUPERFAMILY DOMAIN-CONTAINING PROTEIN 3"/>
    <property type="match status" value="1"/>
</dbReference>
<feature type="region of interest" description="Disordered" evidence="6">
    <location>
        <begin position="1"/>
        <end position="22"/>
    </location>
</feature>
<keyword evidence="5 7" id="KW-0472">Membrane</keyword>
<evidence type="ECO:0000256" key="3">
    <source>
        <dbReference type="ARBA" id="ARBA00022692"/>
    </source>
</evidence>
<dbReference type="SUPFAM" id="SSF103473">
    <property type="entry name" value="MFS general substrate transporter"/>
    <property type="match status" value="1"/>
</dbReference>
<evidence type="ECO:0000256" key="7">
    <source>
        <dbReference type="SAM" id="Phobius"/>
    </source>
</evidence>
<feature type="transmembrane region" description="Helical" evidence="7">
    <location>
        <begin position="32"/>
        <end position="52"/>
    </location>
</feature>
<keyword evidence="2" id="KW-0813">Transport</keyword>
<feature type="transmembrane region" description="Helical" evidence="7">
    <location>
        <begin position="399"/>
        <end position="417"/>
    </location>
</feature>
<evidence type="ECO:0000256" key="2">
    <source>
        <dbReference type="ARBA" id="ARBA00022448"/>
    </source>
</evidence>
<keyword evidence="9" id="KW-1185">Reference proteome</keyword>
<comment type="subcellular location">
    <subcellularLocation>
        <location evidence="1">Membrane</location>
        <topology evidence="1">Multi-pass membrane protein</topology>
    </subcellularLocation>
</comment>
<reference evidence="8 9" key="2">
    <citation type="submission" date="2019-01" db="EMBL/GenBank/DDBJ databases">
        <title>Tautonia sociabilis, a novel thermotolerant planctomycete of Isosphaeraceae family, isolated from a 4000 m deep subterranean habitat.</title>
        <authorList>
            <person name="Kovaleva O.L."/>
            <person name="Elcheninov A.G."/>
            <person name="Van Heerden E."/>
            <person name="Toshchakov S.V."/>
            <person name="Novikov A."/>
            <person name="Bonch-Osmolovskaya E.A."/>
            <person name="Kublanov I.V."/>
        </authorList>
    </citation>
    <scope>NUCLEOTIDE SEQUENCE [LARGE SCALE GENOMIC DNA]</scope>
    <source>
        <strain evidence="8 9">GM2012</strain>
    </source>
</reference>
<evidence type="ECO:0000256" key="4">
    <source>
        <dbReference type="ARBA" id="ARBA00022989"/>
    </source>
</evidence>
<evidence type="ECO:0000313" key="9">
    <source>
        <dbReference type="Proteomes" id="UP000280296"/>
    </source>
</evidence>
<dbReference type="AlphaFoldDB" id="A0A432MN08"/>
<feature type="transmembrane region" description="Helical" evidence="7">
    <location>
        <begin position="169"/>
        <end position="189"/>
    </location>
</feature>
<dbReference type="Pfam" id="PF07690">
    <property type="entry name" value="MFS_1"/>
    <property type="match status" value="1"/>
</dbReference>
<dbReference type="Proteomes" id="UP000280296">
    <property type="component" value="Unassembled WGS sequence"/>
</dbReference>
<gene>
    <name evidence="8" type="ORF">TsocGM_05625</name>
</gene>
<sequence>MTAPPEPAEGASIPPATPAGTPPRPLARRVPLAYLTLFCLLYAVQGVVFAYFANFNQGYMGAAGVSDEAIGFIGFVVLLPFAFKFVFGPLSDRIRLLGLGHRSPYIVLGLTIQAVGLVGLTRIDPGSSTTAFAAVALMAVVGLALYDTCTDGLVIDITPPGDRERVQGMLIFSRFATAAVATLGFGAWLQATGTGPGRGEGVLWACAGLTLVPLAVALVLREPDRSADAERFRWAALKVLIRPRALVLIAFGTFYAVVAWGVEINLPIHYDRLDYGPGAIGRFGSARTLGRALGGLLLPLGASRLGRRGTLRVAVLGLAVTEASQALIAADSPWGAGLLSFLFGVANGWTEALFYVLAMEASDPRMAASTFALFMAVSNLSVMGSWLFIRTVAAFGDRFAPAFVAAALVTCLALFAVRPLARLKAIAITIDDPSAEPTGTEAA</sequence>
<protein>
    <submittedName>
        <fullName evidence="8">MFS transporter</fullName>
    </submittedName>
</protein>
<organism evidence="8 9">
    <name type="scientific">Tautonia sociabilis</name>
    <dbReference type="NCBI Taxonomy" id="2080755"/>
    <lineage>
        <taxon>Bacteria</taxon>
        <taxon>Pseudomonadati</taxon>
        <taxon>Planctomycetota</taxon>
        <taxon>Planctomycetia</taxon>
        <taxon>Isosphaerales</taxon>
        <taxon>Isosphaeraceae</taxon>
        <taxon>Tautonia</taxon>
    </lineage>
</organism>
<keyword evidence="4 7" id="KW-1133">Transmembrane helix</keyword>
<keyword evidence="3 7" id="KW-0812">Transmembrane</keyword>
<dbReference type="InterPro" id="IPR011701">
    <property type="entry name" value="MFS"/>
</dbReference>
<name>A0A432MN08_9BACT</name>
<feature type="transmembrane region" description="Helical" evidence="7">
    <location>
        <begin position="129"/>
        <end position="148"/>
    </location>
</feature>